<evidence type="ECO:0008006" key="11">
    <source>
        <dbReference type="Google" id="ProtNLM"/>
    </source>
</evidence>
<keyword evidence="3" id="KW-1003">Cell membrane</keyword>
<dbReference type="PANTHER" id="PTHR32195:SF24">
    <property type="entry name" value="TRYPTOPHAN OR TYROSINE TRANSPORTER PROTEIN"/>
    <property type="match status" value="1"/>
</dbReference>
<feature type="transmembrane region" description="Helical" evidence="8">
    <location>
        <begin position="94"/>
        <end position="114"/>
    </location>
</feature>
<name>A0ABQ8I592_9ROSI</name>
<evidence type="ECO:0000256" key="7">
    <source>
        <dbReference type="ARBA" id="ARBA00023136"/>
    </source>
</evidence>
<comment type="caution">
    <text evidence="9">The sequence shown here is derived from an EMBL/GenBank/DDBJ whole genome shotgun (WGS) entry which is preliminary data.</text>
</comment>
<evidence type="ECO:0000313" key="10">
    <source>
        <dbReference type="Proteomes" id="UP000827721"/>
    </source>
</evidence>
<feature type="transmembrane region" description="Helical" evidence="8">
    <location>
        <begin position="63"/>
        <end position="82"/>
    </location>
</feature>
<gene>
    <name evidence="9" type="ORF">JRO89_XS04G0071500</name>
</gene>
<dbReference type="EMBL" id="JAFEMO010000004">
    <property type="protein sequence ID" value="KAH7571527.1"/>
    <property type="molecule type" value="Genomic_DNA"/>
</dbReference>
<sequence length="159" mass="17261">MVETFSLLAIGTSLIGTLLGFSEFFKEQLNNFSWKASSIESPSEHQPGKELFGLKNWWGRNKISFTATAMVVAPTLFVSTTVPDAFSAATDIAGGYCMTMLYGVLPPAMAWAVYNRESSEDTDSERFALIGAMAVVFAVGLFACCIVGEQILQDFSSLQ</sequence>
<dbReference type="Pfam" id="PF03222">
    <property type="entry name" value="Trp_Tyr_perm"/>
    <property type="match status" value="1"/>
</dbReference>
<evidence type="ECO:0000256" key="8">
    <source>
        <dbReference type="SAM" id="Phobius"/>
    </source>
</evidence>
<evidence type="ECO:0000256" key="2">
    <source>
        <dbReference type="ARBA" id="ARBA00022448"/>
    </source>
</evidence>
<proteinExistence type="predicted"/>
<protein>
    <recommendedName>
        <fullName evidence="11">Amino acid transporter transmembrane domain-containing protein</fullName>
    </recommendedName>
</protein>
<dbReference type="Proteomes" id="UP000827721">
    <property type="component" value="Unassembled WGS sequence"/>
</dbReference>
<dbReference type="InterPro" id="IPR018227">
    <property type="entry name" value="Amino_acid_transport_2"/>
</dbReference>
<keyword evidence="5 8" id="KW-0812">Transmembrane</keyword>
<keyword evidence="6 8" id="KW-1133">Transmembrane helix</keyword>
<reference evidence="9 10" key="1">
    <citation type="submission" date="2021-02" db="EMBL/GenBank/DDBJ databases">
        <title>Plant Genome Project.</title>
        <authorList>
            <person name="Zhang R.-G."/>
        </authorList>
    </citation>
    <scope>NUCLEOTIDE SEQUENCE [LARGE SCALE GENOMIC DNA]</scope>
    <source>
        <tissue evidence="9">Leaves</tissue>
    </source>
</reference>
<evidence type="ECO:0000313" key="9">
    <source>
        <dbReference type="EMBL" id="KAH7571527.1"/>
    </source>
</evidence>
<keyword evidence="7 8" id="KW-0472">Membrane</keyword>
<keyword evidence="2" id="KW-0813">Transport</keyword>
<evidence type="ECO:0000256" key="6">
    <source>
        <dbReference type="ARBA" id="ARBA00022989"/>
    </source>
</evidence>
<comment type="subcellular location">
    <subcellularLocation>
        <location evidence="1">Cell inner membrane</location>
        <topology evidence="1">Multi-pass membrane protein</topology>
    </subcellularLocation>
</comment>
<dbReference type="PANTHER" id="PTHR32195">
    <property type="entry name" value="OS07G0662800 PROTEIN"/>
    <property type="match status" value="1"/>
</dbReference>
<organism evidence="9 10">
    <name type="scientific">Xanthoceras sorbifolium</name>
    <dbReference type="NCBI Taxonomy" id="99658"/>
    <lineage>
        <taxon>Eukaryota</taxon>
        <taxon>Viridiplantae</taxon>
        <taxon>Streptophyta</taxon>
        <taxon>Embryophyta</taxon>
        <taxon>Tracheophyta</taxon>
        <taxon>Spermatophyta</taxon>
        <taxon>Magnoliopsida</taxon>
        <taxon>eudicotyledons</taxon>
        <taxon>Gunneridae</taxon>
        <taxon>Pentapetalae</taxon>
        <taxon>rosids</taxon>
        <taxon>malvids</taxon>
        <taxon>Sapindales</taxon>
        <taxon>Sapindaceae</taxon>
        <taxon>Xanthoceroideae</taxon>
        <taxon>Xanthoceras</taxon>
    </lineage>
</organism>
<evidence type="ECO:0000256" key="1">
    <source>
        <dbReference type="ARBA" id="ARBA00004429"/>
    </source>
</evidence>
<evidence type="ECO:0000256" key="4">
    <source>
        <dbReference type="ARBA" id="ARBA00022519"/>
    </source>
</evidence>
<keyword evidence="10" id="KW-1185">Reference proteome</keyword>
<keyword evidence="4" id="KW-0997">Cell inner membrane</keyword>
<evidence type="ECO:0000256" key="5">
    <source>
        <dbReference type="ARBA" id="ARBA00022692"/>
    </source>
</evidence>
<accession>A0ABQ8I592</accession>
<evidence type="ECO:0000256" key="3">
    <source>
        <dbReference type="ARBA" id="ARBA00022475"/>
    </source>
</evidence>
<feature type="transmembrane region" description="Helical" evidence="8">
    <location>
        <begin position="126"/>
        <end position="148"/>
    </location>
</feature>